<name>A0A6A0H531_HYAAZ</name>
<organism evidence="5">
    <name type="scientific">Hyalella azteca</name>
    <name type="common">Amphipod</name>
    <dbReference type="NCBI Taxonomy" id="294128"/>
    <lineage>
        <taxon>Eukaryota</taxon>
        <taxon>Metazoa</taxon>
        <taxon>Ecdysozoa</taxon>
        <taxon>Arthropoda</taxon>
        <taxon>Crustacea</taxon>
        <taxon>Multicrustacea</taxon>
        <taxon>Malacostraca</taxon>
        <taxon>Eumalacostraca</taxon>
        <taxon>Peracarida</taxon>
        <taxon>Amphipoda</taxon>
        <taxon>Senticaudata</taxon>
        <taxon>Talitrida</taxon>
        <taxon>Talitroidea</taxon>
        <taxon>Hyalellidae</taxon>
        <taxon>Hyalella</taxon>
    </lineage>
</organism>
<dbReference type="OrthoDB" id="6344440at2759"/>
<dbReference type="SUPFAM" id="SSF53649">
    <property type="entry name" value="Alkaline phosphatase-like"/>
    <property type="match status" value="1"/>
</dbReference>
<accession>A0A6A0H531</accession>
<dbReference type="PRINTS" id="PR00113">
    <property type="entry name" value="ALKPHPHTASE"/>
</dbReference>
<keyword evidence="2" id="KW-0479">Metal-binding</keyword>
<proteinExistence type="inferred from homology"/>
<dbReference type="AlphaFoldDB" id="A0A6A0H531"/>
<dbReference type="Proteomes" id="UP000711488">
    <property type="component" value="Unassembled WGS sequence"/>
</dbReference>
<dbReference type="PANTHER" id="PTHR11596">
    <property type="entry name" value="ALKALINE PHOSPHATASE"/>
    <property type="match status" value="1"/>
</dbReference>
<dbReference type="EC" id="3.1.3.1" evidence="1"/>
<dbReference type="GO" id="GO:0004035">
    <property type="term" value="F:alkaline phosphatase activity"/>
    <property type="evidence" value="ECO:0007669"/>
    <property type="project" value="UniProtKB-EC"/>
</dbReference>
<gene>
    <name evidence="5" type="ORF">HAZT_HAZT011302</name>
</gene>
<dbReference type="Pfam" id="PF00245">
    <property type="entry name" value="Alk_phosphatase"/>
    <property type="match status" value="1"/>
</dbReference>
<reference evidence="5" key="3">
    <citation type="submission" date="2019-06" db="EMBL/GenBank/DDBJ databases">
        <authorList>
            <person name="Poynton C."/>
            <person name="Hasenbein S."/>
            <person name="Benoit J.B."/>
            <person name="Sepulveda M.S."/>
            <person name="Poelchau M.F."/>
            <person name="Murali S.C."/>
            <person name="Chen S."/>
            <person name="Glastad K.M."/>
            <person name="Werren J.H."/>
            <person name="Vineis J.H."/>
            <person name="Bowen J.L."/>
            <person name="Friedrich M."/>
            <person name="Jones J."/>
            <person name="Robertson H.M."/>
            <person name="Feyereisen R."/>
            <person name="Mechler-Hickson A."/>
            <person name="Mathers N."/>
            <person name="Lee C.E."/>
            <person name="Colbourne J.K."/>
            <person name="Biales A."/>
            <person name="Johnston J.S."/>
            <person name="Wellborn G.A."/>
            <person name="Rosendale A.J."/>
            <person name="Cridge A.G."/>
            <person name="Munoz-Torres M.C."/>
            <person name="Bain P.A."/>
            <person name="Manny A.R."/>
            <person name="Major K.M."/>
            <person name="Lambert F.N."/>
            <person name="Vulpe C.D."/>
            <person name="Tuck P."/>
            <person name="Blalock B.J."/>
            <person name="Lin Y.-Y."/>
            <person name="Smith M.E."/>
            <person name="Ochoa-Acuna H."/>
            <person name="Chen M.-J.M."/>
            <person name="Childers C.P."/>
            <person name="Qu J."/>
            <person name="Dugan S."/>
            <person name="Lee S.L."/>
            <person name="Chao H."/>
            <person name="Dinh H."/>
            <person name="Han Y."/>
            <person name="Doddapaneni H."/>
            <person name="Worley K.C."/>
            <person name="Muzny D.M."/>
            <person name="Gibbs R.A."/>
            <person name="Richards S."/>
        </authorList>
    </citation>
    <scope>NUCLEOTIDE SEQUENCE</scope>
    <source>
        <strain evidence="5">HAZT.00-mixed</strain>
        <tissue evidence="5">Whole organism</tissue>
    </source>
</reference>
<dbReference type="EMBL" id="JQDR03007355">
    <property type="protein sequence ID" value="KAA0198721.1"/>
    <property type="molecule type" value="Genomic_DNA"/>
</dbReference>
<dbReference type="InterPro" id="IPR017850">
    <property type="entry name" value="Alkaline_phosphatase_core_sf"/>
</dbReference>
<keyword evidence="2" id="KW-0460">Magnesium</keyword>
<evidence type="ECO:0000256" key="4">
    <source>
        <dbReference type="SAM" id="MobiDB-lite"/>
    </source>
</evidence>
<evidence type="ECO:0000256" key="3">
    <source>
        <dbReference type="RuleBase" id="RU003946"/>
    </source>
</evidence>
<feature type="binding site" evidence="2">
    <location>
        <position position="19"/>
    </location>
    <ligand>
        <name>Mg(2+)</name>
        <dbReference type="ChEBI" id="CHEBI:18420"/>
    </ligand>
</feature>
<sequence length="162" mass="17665">MPQDAGRSTGIVTTTRVTHASPAGNYAHTAERHWESDNDVEDYNADPDACDDIAEQLVLGNTGSKIKVIMGGGRKKFLPKDAIDPEGETSGRRKDDKNLIDTWINQKNLLGTNSYVWNRDQLFTVDTANTDYLLGGDARAVAEEDDHVLGLAHDGRLGELVG</sequence>
<feature type="region of interest" description="Disordered" evidence="4">
    <location>
        <begin position="1"/>
        <end position="25"/>
    </location>
</feature>
<reference evidence="5" key="2">
    <citation type="journal article" date="2018" name="Environ. Sci. Technol.">
        <title>The Toxicogenome of Hyalella azteca: A Model for Sediment Ecotoxicology and Evolutionary Toxicology.</title>
        <authorList>
            <person name="Poynton H.C."/>
            <person name="Hasenbein S."/>
            <person name="Benoit J.B."/>
            <person name="Sepulveda M.S."/>
            <person name="Poelchau M.F."/>
            <person name="Hughes D.S.T."/>
            <person name="Murali S.C."/>
            <person name="Chen S."/>
            <person name="Glastad K.M."/>
            <person name="Goodisman M.A.D."/>
            <person name="Werren J.H."/>
            <person name="Vineis J.H."/>
            <person name="Bowen J.L."/>
            <person name="Friedrich M."/>
            <person name="Jones J."/>
            <person name="Robertson H.M."/>
            <person name="Feyereisen R."/>
            <person name="Mechler-Hickson A."/>
            <person name="Mathers N."/>
            <person name="Lee C.E."/>
            <person name="Colbourne J.K."/>
            <person name="Biales A."/>
            <person name="Johnston J.S."/>
            <person name="Wellborn G.A."/>
            <person name="Rosendale A.J."/>
            <person name="Cridge A.G."/>
            <person name="Munoz-Torres M.C."/>
            <person name="Bain P.A."/>
            <person name="Manny A.R."/>
            <person name="Major K.M."/>
            <person name="Lambert F.N."/>
            <person name="Vulpe C.D."/>
            <person name="Tuck P."/>
            <person name="Blalock B.J."/>
            <person name="Lin Y.Y."/>
            <person name="Smith M.E."/>
            <person name="Ochoa-Acuna H."/>
            <person name="Chen M.M."/>
            <person name="Childers C.P."/>
            <person name="Qu J."/>
            <person name="Dugan S."/>
            <person name="Lee S.L."/>
            <person name="Chao H."/>
            <person name="Dinh H."/>
            <person name="Han Y."/>
            <person name="Doddapaneni H."/>
            <person name="Worley K.C."/>
            <person name="Muzny D.M."/>
            <person name="Gibbs R.A."/>
            <person name="Richards S."/>
        </authorList>
    </citation>
    <scope>NUCLEOTIDE SEQUENCE</scope>
    <source>
        <strain evidence="5">HAZT.00-mixed</strain>
        <tissue evidence="5">Whole organism</tissue>
    </source>
</reference>
<reference evidence="5" key="1">
    <citation type="submission" date="2014-08" db="EMBL/GenBank/DDBJ databases">
        <authorList>
            <person name="Murali S."/>
            <person name="Richards S."/>
            <person name="Bandaranaike D."/>
            <person name="Bellair M."/>
            <person name="Blankenburg K."/>
            <person name="Chao H."/>
            <person name="Dinh H."/>
            <person name="Doddapaneni H."/>
            <person name="Dugan-Rocha S."/>
            <person name="Elkadiri S."/>
            <person name="Gnanaolivu R."/>
            <person name="Hughes D."/>
            <person name="Lee S."/>
            <person name="Li M."/>
            <person name="Ming W."/>
            <person name="Munidasa M."/>
            <person name="Muniz J."/>
            <person name="Nguyen L."/>
            <person name="Osuji N."/>
            <person name="Pu L.-L."/>
            <person name="Puazo M."/>
            <person name="Skinner E."/>
            <person name="Qu C."/>
            <person name="Quiroz J."/>
            <person name="Raj R."/>
            <person name="Weissenberger G."/>
            <person name="Xin Y."/>
            <person name="Zou X."/>
            <person name="Han Y."/>
            <person name="Worley K."/>
            <person name="Muzny D."/>
            <person name="Gibbs R."/>
        </authorList>
    </citation>
    <scope>NUCLEOTIDE SEQUENCE</scope>
    <source>
        <strain evidence="5">HAZT.00-mixed</strain>
        <tissue evidence="5">Whole organism</tissue>
    </source>
</reference>
<protein>
    <recommendedName>
        <fullName evidence="1">alkaline phosphatase</fullName>
        <ecNumber evidence="1">3.1.3.1</ecNumber>
    </recommendedName>
</protein>
<feature type="binding site" evidence="2">
    <location>
        <position position="21"/>
    </location>
    <ligand>
        <name>Mg(2+)</name>
        <dbReference type="ChEBI" id="CHEBI:18420"/>
    </ligand>
</feature>
<comment type="similarity">
    <text evidence="3">Belongs to the alkaline phosphatase family.</text>
</comment>
<dbReference type="Gene3D" id="3.40.720.10">
    <property type="entry name" value="Alkaline Phosphatase, subunit A"/>
    <property type="match status" value="1"/>
</dbReference>
<comment type="cofactor">
    <cofactor evidence="2">
        <name>Mg(2+)</name>
        <dbReference type="ChEBI" id="CHEBI:18420"/>
    </cofactor>
    <text evidence="2">Binds 1 Mg(2+) ion.</text>
</comment>
<evidence type="ECO:0000256" key="1">
    <source>
        <dbReference type="ARBA" id="ARBA00012647"/>
    </source>
</evidence>
<dbReference type="GO" id="GO:0046872">
    <property type="term" value="F:metal ion binding"/>
    <property type="evidence" value="ECO:0007669"/>
    <property type="project" value="UniProtKB-KW"/>
</dbReference>
<comment type="caution">
    <text evidence="5">The sequence shown here is derived from an EMBL/GenBank/DDBJ whole genome shotgun (WGS) entry which is preliminary data.</text>
</comment>
<evidence type="ECO:0000313" key="5">
    <source>
        <dbReference type="EMBL" id="KAA0198721.1"/>
    </source>
</evidence>
<dbReference type="PANTHER" id="PTHR11596:SF91">
    <property type="entry name" value="ALKALINE PHOSPHATASE-RELATED"/>
    <property type="match status" value="1"/>
</dbReference>
<dbReference type="InterPro" id="IPR001952">
    <property type="entry name" value="Alkaline_phosphatase"/>
</dbReference>
<evidence type="ECO:0000256" key="2">
    <source>
        <dbReference type="PIRSR" id="PIRSR601952-2"/>
    </source>
</evidence>